<dbReference type="STRING" id="1448318.A0A319EUR9"/>
<dbReference type="GO" id="GO:0005524">
    <property type="term" value="F:ATP binding"/>
    <property type="evidence" value="ECO:0007669"/>
    <property type="project" value="InterPro"/>
</dbReference>
<proteinExistence type="predicted"/>
<dbReference type="EC" id="2.7.11.1" evidence="1"/>
<dbReference type="AlphaFoldDB" id="A0A319EUR9"/>
<sequence length="315" mass="35757">MQQLNIIVAGRFQLVAYLADGGQGEVYEAIDLRTNQQVALKIAPSDKAADLAIENDFYDKLQRRRGTGMLSALFFSDGLDDYAVLALPLLGPNLYDLFQYCDGSFSLKTVLLIADQVLLRLRFLHSQNIIHRDIKPGNLIMGRGIDGNTIYLADYGLAGEKVQAPGNPLHYGNHREKSVVGTIEYASNGAHMFQCQTYRDDLESFGYLMVEFLTGGLPWNGVRSSPDRSRAEKIGEIKETITLDELCEDVPNVFKEYFKHLQKLRYNERPDYAWLRKLFSSEFKRRGYKYDHVYDWTEERFREVNADAANAAGAA</sequence>
<protein>
    <recommendedName>
        <fullName evidence="1">non-specific serine/threonine protein kinase</fullName>
        <ecNumber evidence="1">2.7.11.1</ecNumber>
    </recommendedName>
</protein>
<dbReference type="PROSITE" id="PS00108">
    <property type="entry name" value="PROTEIN_KINASE_ST"/>
    <property type="match status" value="1"/>
</dbReference>
<dbReference type="PANTHER" id="PTHR11909">
    <property type="entry name" value="CASEIN KINASE-RELATED"/>
    <property type="match status" value="1"/>
</dbReference>
<dbReference type="InterPro" id="IPR008271">
    <property type="entry name" value="Ser/Thr_kinase_AS"/>
</dbReference>
<dbReference type="InterPro" id="IPR000719">
    <property type="entry name" value="Prot_kinase_dom"/>
</dbReference>
<reference evidence="3 4" key="1">
    <citation type="submission" date="2018-02" db="EMBL/GenBank/DDBJ databases">
        <title>The genomes of Aspergillus section Nigri reveals drivers in fungal speciation.</title>
        <authorList>
            <consortium name="DOE Joint Genome Institute"/>
            <person name="Vesth T.C."/>
            <person name="Nybo J."/>
            <person name="Theobald S."/>
            <person name="Brandl J."/>
            <person name="Frisvad J.C."/>
            <person name="Nielsen K.F."/>
            <person name="Lyhne E.K."/>
            <person name="Kogle M.E."/>
            <person name="Kuo A."/>
            <person name="Riley R."/>
            <person name="Clum A."/>
            <person name="Nolan M."/>
            <person name="Lipzen A."/>
            <person name="Salamov A."/>
            <person name="Henrissat B."/>
            <person name="Wiebenga A."/>
            <person name="De vries R.P."/>
            <person name="Grigoriev I.V."/>
            <person name="Mortensen U.H."/>
            <person name="Andersen M.R."/>
            <person name="Baker S.E."/>
        </authorList>
    </citation>
    <scope>NUCLEOTIDE SEQUENCE [LARGE SCALE GENOMIC DNA]</scope>
    <source>
        <strain evidence="3 4">CBS 121057</strain>
    </source>
</reference>
<dbReference type="EMBL" id="KZ826318">
    <property type="protein sequence ID" value="PYI11458.1"/>
    <property type="molecule type" value="Genomic_DNA"/>
</dbReference>
<dbReference type="SUPFAM" id="SSF56112">
    <property type="entry name" value="Protein kinase-like (PK-like)"/>
    <property type="match status" value="1"/>
</dbReference>
<name>A0A319EUR9_ASPSB</name>
<accession>A0A319EUR9</accession>
<dbReference type="Gene3D" id="1.10.510.10">
    <property type="entry name" value="Transferase(Phosphotransferase) domain 1"/>
    <property type="match status" value="1"/>
</dbReference>
<evidence type="ECO:0000313" key="4">
    <source>
        <dbReference type="Proteomes" id="UP000248423"/>
    </source>
</evidence>
<evidence type="ECO:0000256" key="1">
    <source>
        <dbReference type="ARBA" id="ARBA00012513"/>
    </source>
</evidence>
<evidence type="ECO:0000259" key="2">
    <source>
        <dbReference type="PROSITE" id="PS50011"/>
    </source>
</evidence>
<evidence type="ECO:0000313" key="3">
    <source>
        <dbReference type="EMBL" id="PYI11458.1"/>
    </source>
</evidence>
<organism evidence="3 4">
    <name type="scientific">Aspergillus sclerotiicarbonarius (strain CBS 121057 / IBT 28362)</name>
    <dbReference type="NCBI Taxonomy" id="1448318"/>
    <lineage>
        <taxon>Eukaryota</taxon>
        <taxon>Fungi</taxon>
        <taxon>Dikarya</taxon>
        <taxon>Ascomycota</taxon>
        <taxon>Pezizomycotina</taxon>
        <taxon>Eurotiomycetes</taxon>
        <taxon>Eurotiomycetidae</taxon>
        <taxon>Eurotiales</taxon>
        <taxon>Aspergillaceae</taxon>
        <taxon>Aspergillus</taxon>
        <taxon>Aspergillus subgen. Circumdati</taxon>
    </lineage>
</organism>
<dbReference type="VEuPathDB" id="FungiDB:BO78DRAFT_393398"/>
<gene>
    <name evidence="3" type="ORF">BO78DRAFT_393398</name>
</gene>
<dbReference type="SMART" id="SM00220">
    <property type="entry name" value="S_TKc"/>
    <property type="match status" value="1"/>
</dbReference>
<dbReference type="InterPro" id="IPR011009">
    <property type="entry name" value="Kinase-like_dom_sf"/>
</dbReference>
<dbReference type="Pfam" id="PF00069">
    <property type="entry name" value="Pkinase"/>
    <property type="match status" value="1"/>
</dbReference>
<dbReference type="Proteomes" id="UP000248423">
    <property type="component" value="Unassembled WGS sequence"/>
</dbReference>
<dbReference type="InterPro" id="IPR050235">
    <property type="entry name" value="CK1_Ser-Thr_kinase"/>
</dbReference>
<keyword evidence="4" id="KW-1185">Reference proteome</keyword>
<feature type="domain" description="Protein kinase" evidence="2">
    <location>
        <begin position="12"/>
        <end position="283"/>
    </location>
</feature>
<dbReference type="OrthoDB" id="5800476at2759"/>
<dbReference type="PROSITE" id="PS50011">
    <property type="entry name" value="PROTEIN_KINASE_DOM"/>
    <property type="match status" value="1"/>
</dbReference>
<dbReference type="GO" id="GO:0004674">
    <property type="term" value="F:protein serine/threonine kinase activity"/>
    <property type="evidence" value="ECO:0007669"/>
    <property type="project" value="UniProtKB-EC"/>
</dbReference>